<dbReference type="EMBL" id="WFLI01000003">
    <property type="protein sequence ID" value="KAB8066303.1"/>
    <property type="molecule type" value="Genomic_DNA"/>
</dbReference>
<reference evidence="1 2" key="1">
    <citation type="submission" date="2019-10" db="EMBL/GenBank/DDBJ databases">
        <title>Three novel species isolated from a subtropical stream in China.</title>
        <authorList>
            <person name="Lu H."/>
        </authorList>
    </citation>
    <scope>NUCLEOTIDE SEQUENCE [LARGE SCALE GENOMIC DNA]</scope>
    <source>
        <strain evidence="1 2">FT13W</strain>
    </source>
</reference>
<keyword evidence="2" id="KW-1185">Reference proteome</keyword>
<gene>
    <name evidence="1" type="ORF">GCN75_03680</name>
</gene>
<sequence length="140" mass="15718">MSHRDPFDVISSTVDLDDPVEHGDAQRFMVNALARVIECLPVTAQSSVLAAKRYLEGAATDSEAIAVRVRLWETIRGRDMSDDPEVLRIRTTICALHGMDAEAPYDKLEYFLFFWERSGLSMVELAGAMFDTYGVVYHDA</sequence>
<protein>
    <submittedName>
        <fullName evidence="1">Uncharacterized protein</fullName>
    </submittedName>
</protein>
<evidence type="ECO:0000313" key="2">
    <source>
        <dbReference type="Proteomes" id="UP000468717"/>
    </source>
</evidence>
<accession>A0A6I1I5P1</accession>
<dbReference type="AlphaFoldDB" id="A0A6I1I5P1"/>
<organism evidence="1 2">
    <name type="scientific">Janthinobacterium violaceinigrum</name>
    <dbReference type="NCBI Taxonomy" id="2654252"/>
    <lineage>
        <taxon>Bacteria</taxon>
        <taxon>Pseudomonadati</taxon>
        <taxon>Pseudomonadota</taxon>
        <taxon>Betaproteobacteria</taxon>
        <taxon>Burkholderiales</taxon>
        <taxon>Oxalobacteraceae</taxon>
        <taxon>Janthinobacterium</taxon>
    </lineage>
</organism>
<comment type="caution">
    <text evidence="1">The sequence shown here is derived from an EMBL/GenBank/DDBJ whole genome shotgun (WGS) entry which is preliminary data.</text>
</comment>
<evidence type="ECO:0000313" key="1">
    <source>
        <dbReference type="EMBL" id="KAB8066303.1"/>
    </source>
</evidence>
<dbReference type="RefSeq" id="WP_099667459.1">
    <property type="nucleotide sequence ID" value="NZ_WFLI01000003.1"/>
</dbReference>
<name>A0A6I1I5P1_9BURK</name>
<proteinExistence type="predicted"/>
<dbReference type="Proteomes" id="UP000468717">
    <property type="component" value="Unassembled WGS sequence"/>
</dbReference>